<keyword evidence="2" id="KW-0678">Repressor</keyword>
<dbReference type="InterPro" id="IPR036390">
    <property type="entry name" value="WH_DNA-bd_sf"/>
</dbReference>
<evidence type="ECO:0000256" key="1">
    <source>
        <dbReference type="ARBA" id="ARBA00021390"/>
    </source>
</evidence>
<dbReference type="InterPro" id="IPR050313">
    <property type="entry name" value="Carb_Metab_HTH_regulators"/>
</dbReference>
<feature type="domain" description="HTH deoR-type" evidence="8">
    <location>
        <begin position="3"/>
        <end position="58"/>
    </location>
</feature>
<dbReference type="Pfam" id="PF00455">
    <property type="entry name" value="DeoRC"/>
    <property type="match status" value="1"/>
</dbReference>
<feature type="compositionally biased region" description="Low complexity" evidence="7">
    <location>
        <begin position="245"/>
        <end position="257"/>
    </location>
</feature>
<dbReference type="SUPFAM" id="SSF46785">
    <property type="entry name" value="Winged helix' DNA-binding domain"/>
    <property type="match status" value="1"/>
</dbReference>
<evidence type="ECO:0000256" key="5">
    <source>
        <dbReference type="ARBA" id="ARBA00023163"/>
    </source>
</evidence>
<dbReference type="InterPro" id="IPR014036">
    <property type="entry name" value="DeoR-like_C"/>
</dbReference>
<keyword evidence="4" id="KW-0238">DNA-binding</keyword>
<comment type="caution">
    <text evidence="9">The sequence shown here is derived from an EMBL/GenBank/DDBJ whole genome shotgun (WGS) entry which is preliminary data.</text>
</comment>
<evidence type="ECO:0000256" key="3">
    <source>
        <dbReference type="ARBA" id="ARBA00023015"/>
    </source>
</evidence>
<keyword evidence="5" id="KW-0804">Transcription</keyword>
<evidence type="ECO:0000256" key="2">
    <source>
        <dbReference type="ARBA" id="ARBA00022491"/>
    </source>
</evidence>
<dbReference type="AlphaFoldDB" id="A0A3D4SZ15"/>
<evidence type="ECO:0000313" key="10">
    <source>
        <dbReference type="Proteomes" id="UP000261739"/>
    </source>
</evidence>
<dbReference type="Proteomes" id="UP000261739">
    <property type="component" value="Unassembled WGS sequence"/>
</dbReference>
<dbReference type="PROSITE" id="PS51000">
    <property type="entry name" value="HTH_DEOR_2"/>
    <property type="match status" value="1"/>
</dbReference>
<dbReference type="InterPro" id="IPR001034">
    <property type="entry name" value="DeoR_HTH"/>
</dbReference>
<sequence length="264" mass="28025">MYAPQRQETIAGEILARGSVSVADLADLVDVSPETIRRDLGVLEREHRVRRVHGGAVPYSRRSDDENSVEVRLRRDRAGKTRIAAAAARYLPPDGGSVIVDAGTTTALLADHVTDHPDLSVVTNSLLFAQRLAAADHARLRIVGGRIRGVTQSVVGADAVADLTRLRADVAFLGTNGVTPGFGFSTPDPAEGQTKAAMVHAAHTTVVLADASKLGEELLYRFADVRDIDVLITDASPDHPVLRELSSPSSLSPLSSPGLDVIHA</sequence>
<evidence type="ECO:0000313" key="9">
    <source>
        <dbReference type="EMBL" id="HCT14257.1"/>
    </source>
</evidence>
<evidence type="ECO:0000256" key="6">
    <source>
        <dbReference type="ARBA" id="ARBA00024937"/>
    </source>
</evidence>
<dbReference type="Gene3D" id="1.10.10.10">
    <property type="entry name" value="Winged helix-like DNA-binding domain superfamily/Winged helix DNA-binding domain"/>
    <property type="match status" value="1"/>
</dbReference>
<dbReference type="InterPro" id="IPR037171">
    <property type="entry name" value="NagB/RpiA_transferase-like"/>
</dbReference>
<proteinExistence type="predicted"/>
<accession>A0A3D4SZ15</accession>
<evidence type="ECO:0000256" key="7">
    <source>
        <dbReference type="SAM" id="MobiDB-lite"/>
    </source>
</evidence>
<dbReference type="PRINTS" id="PR00037">
    <property type="entry name" value="HTHLACR"/>
</dbReference>
<dbReference type="PROSITE" id="PS00894">
    <property type="entry name" value="HTH_DEOR_1"/>
    <property type="match status" value="1"/>
</dbReference>
<dbReference type="SMART" id="SM01134">
    <property type="entry name" value="DeoRC"/>
    <property type="match status" value="1"/>
</dbReference>
<dbReference type="STRING" id="863239.GCA_000213935_02003"/>
<reference evidence="9 10" key="1">
    <citation type="journal article" date="2018" name="Nat. Biotechnol.">
        <title>A standardized bacterial taxonomy based on genome phylogeny substantially revises the tree of life.</title>
        <authorList>
            <person name="Parks D.H."/>
            <person name="Chuvochina M."/>
            <person name="Waite D.W."/>
            <person name="Rinke C."/>
            <person name="Skarshewski A."/>
            <person name="Chaumeil P.A."/>
            <person name="Hugenholtz P."/>
        </authorList>
    </citation>
    <scope>NUCLEOTIDE SEQUENCE [LARGE SCALE GENOMIC DNA]</scope>
    <source>
        <strain evidence="9">UBA11247</strain>
    </source>
</reference>
<keyword evidence="3" id="KW-0805">Transcription regulation</keyword>
<dbReference type="InterPro" id="IPR036388">
    <property type="entry name" value="WH-like_DNA-bd_sf"/>
</dbReference>
<evidence type="ECO:0000259" key="8">
    <source>
        <dbReference type="PROSITE" id="PS51000"/>
    </source>
</evidence>
<dbReference type="GO" id="GO:0003700">
    <property type="term" value="F:DNA-binding transcription factor activity"/>
    <property type="evidence" value="ECO:0007669"/>
    <property type="project" value="InterPro"/>
</dbReference>
<dbReference type="Pfam" id="PF08220">
    <property type="entry name" value="HTH_DeoR"/>
    <property type="match status" value="1"/>
</dbReference>
<dbReference type="SUPFAM" id="SSF100950">
    <property type="entry name" value="NagB/RpiA/CoA transferase-like"/>
    <property type="match status" value="1"/>
</dbReference>
<evidence type="ECO:0000256" key="4">
    <source>
        <dbReference type="ARBA" id="ARBA00023125"/>
    </source>
</evidence>
<dbReference type="GO" id="GO:0003677">
    <property type="term" value="F:DNA binding"/>
    <property type="evidence" value="ECO:0007669"/>
    <property type="project" value="UniProtKB-KW"/>
</dbReference>
<organism evidence="9 10">
    <name type="scientific">Corynebacterium nuruki</name>
    <dbReference type="NCBI Taxonomy" id="1032851"/>
    <lineage>
        <taxon>Bacteria</taxon>
        <taxon>Bacillati</taxon>
        <taxon>Actinomycetota</taxon>
        <taxon>Actinomycetes</taxon>
        <taxon>Mycobacteriales</taxon>
        <taxon>Corynebacteriaceae</taxon>
        <taxon>Corynebacterium</taxon>
    </lineage>
</organism>
<feature type="region of interest" description="Disordered" evidence="7">
    <location>
        <begin position="243"/>
        <end position="264"/>
    </location>
</feature>
<dbReference type="PANTHER" id="PTHR30363:SF4">
    <property type="entry name" value="GLYCEROL-3-PHOSPHATE REGULON REPRESSOR"/>
    <property type="match status" value="1"/>
</dbReference>
<dbReference type="RefSeq" id="WP_273051461.1">
    <property type="nucleotide sequence ID" value="NZ_DAITTW010000084.1"/>
</dbReference>
<dbReference type="InterPro" id="IPR018356">
    <property type="entry name" value="Tscrpt_reg_HTH_DeoR_CS"/>
</dbReference>
<comment type="function">
    <text evidence="6">Repressor of the lactose catabolism operon. Galactose-6-phosphate is the inducer.</text>
</comment>
<name>A0A3D4SZ15_9CORY</name>
<dbReference type="PANTHER" id="PTHR30363">
    <property type="entry name" value="HTH-TYPE TRANSCRIPTIONAL REGULATOR SRLR-RELATED"/>
    <property type="match status" value="1"/>
</dbReference>
<gene>
    <name evidence="9" type="ORF">DIW82_05535</name>
</gene>
<dbReference type="Gene3D" id="3.40.50.1360">
    <property type="match status" value="1"/>
</dbReference>
<dbReference type="EMBL" id="DQID01000152">
    <property type="protein sequence ID" value="HCT14257.1"/>
    <property type="molecule type" value="Genomic_DNA"/>
</dbReference>
<dbReference type="SMART" id="SM00420">
    <property type="entry name" value="HTH_DEOR"/>
    <property type="match status" value="1"/>
</dbReference>
<protein>
    <recommendedName>
        <fullName evidence="1">Lactose phosphotransferase system repressor</fullName>
    </recommendedName>
</protein>